<dbReference type="EMBL" id="JAODUP010000032">
    <property type="protein sequence ID" value="KAK2167103.1"/>
    <property type="molecule type" value="Genomic_DNA"/>
</dbReference>
<feature type="transmembrane region" description="Helical" evidence="7">
    <location>
        <begin position="195"/>
        <end position="221"/>
    </location>
</feature>
<dbReference type="PANTHER" id="PTHR11920:SF335">
    <property type="entry name" value="GUANYLATE CYCLASE"/>
    <property type="match status" value="1"/>
</dbReference>
<evidence type="ECO:0000256" key="5">
    <source>
        <dbReference type="ARBA" id="ARBA00023136"/>
    </source>
</evidence>
<evidence type="ECO:0000313" key="9">
    <source>
        <dbReference type="EMBL" id="KAK2167103.1"/>
    </source>
</evidence>
<dbReference type="GO" id="GO:0004016">
    <property type="term" value="F:adenylate cyclase activity"/>
    <property type="evidence" value="ECO:0007669"/>
    <property type="project" value="TreeGrafter"/>
</dbReference>
<dbReference type="InterPro" id="IPR001054">
    <property type="entry name" value="A/G_cyclase"/>
</dbReference>
<evidence type="ECO:0000256" key="2">
    <source>
        <dbReference type="ARBA" id="ARBA00022692"/>
    </source>
</evidence>
<evidence type="ECO:0000256" key="4">
    <source>
        <dbReference type="ARBA" id="ARBA00022989"/>
    </source>
</evidence>
<dbReference type="GO" id="GO:0035556">
    <property type="term" value="P:intracellular signal transduction"/>
    <property type="evidence" value="ECO:0007669"/>
    <property type="project" value="InterPro"/>
</dbReference>
<keyword evidence="3" id="KW-0547">Nucleotide-binding</keyword>
<feature type="domain" description="Guanylate cyclase" evidence="8">
    <location>
        <begin position="287"/>
        <end position="371"/>
    </location>
</feature>
<sequence length="451" mass="51547">MTAPQPYLQTADGLLRHINVHRYEADTKKSTQQRELTFYTDLIAVIVKWFTETVSEDSTGSVWKLIVSLHEAQRAYGSLYFLNGGFDSMIDYITFTVAQDVANSTMFVSISYADLSDDQRVDSTKEFSRNLDKMRHQIRLNPFGDKPMIEPSNGWFKWWHGNMTQYMGLLLTKQKDITTTVLKVLNENAYYDRTFLVILGLVMCVVTVIFPLVVIAVHYMMVEMETTSDNLSVQTRYLIMEQRRKSNLVNAMLPKHISMKLKHNKKVGTEIFEEVTVFFSELVDFASISSRVLVIKGLPHKNGRRHASEIASMALYIKNRITNMEVGFMRHSKLSLRIGVNSGKVVAGVVGRKMPRYCLFGYTIKLALLMKSRAGAGGIVVSQNTQDILQETERFITEKRDESELDMKSYWLTGKTGEEMKHQDEDLNFSASTYSSESSNVNKNFILISIM</sequence>
<dbReference type="GO" id="GO:0004383">
    <property type="term" value="F:guanylate cyclase activity"/>
    <property type="evidence" value="ECO:0007669"/>
    <property type="project" value="TreeGrafter"/>
</dbReference>
<dbReference type="Proteomes" id="UP001208570">
    <property type="component" value="Unassembled WGS sequence"/>
</dbReference>
<gene>
    <name evidence="9" type="ORF">LSH36_32g17039</name>
</gene>
<evidence type="ECO:0000259" key="8">
    <source>
        <dbReference type="PROSITE" id="PS50125"/>
    </source>
</evidence>
<dbReference type="InterPro" id="IPR050401">
    <property type="entry name" value="Cyclic_nucleotide_synthase"/>
</dbReference>
<evidence type="ECO:0000256" key="1">
    <source>
        <dbReference type="ARBA" id="ARBA00004370"/>
    </source>
</evidence>
<dbReference type="SMART" id="SM00044">
    <property type="entry name" value="CYCc"/>
    <property type="match status" value="1"/>
</dbReference>
<keyword evidence="4 7" id="KW-1133">Transmembrane helix</keyword>
<comment type="subcellular location">
    <subcellularLocation>
        <location evidence="1">Membrane</location>
    </subcellularLocation>
</comment>
<dbReference type="Pfam" id="PF00211">
    <property type="entry name" value="Guanylate_cyc"/>
    <property type="match status" value="1"/>
</dbReference>
<dbReference type="SUPFAM" id="SSF55073">
    <property type="entry name" value="Nucleotide cyclase"/>
    <property type="match status" value="1"/>
</dbReference>
<keyword evidence="10" id="KW-1185">Reference proteome</keyword>
<dbReference type="GO" id="GO:0005886">
    <property type="term" value="C:plasma membrane"/>
    <property type="evidence" value="ECO:0007669"/>
    <property type="project" value="TreeGrafter"/>
</dbReference>
<proteinExistence type="predicted"/>
<name>A0AAD9K8N0_9ANNE</name>
<evidence type="ECO:0000256" key="7">
    <source>
        <dbReference type="SAM" id="Phobius"/>
    </source>
</evidence>
<keyword evidence="2 7" id="KW-0812">Transmembrane</keyword>
<keyword evidence="6" id="KW-0456">Lyase</keyword>
<dbReference type="AlphaFoldDB" id="A0AAD9K8N0"/>
<reference evidence="9" key="1">
    <citation type="journal article" date="2023" name="Mol. Biol. Evol.">
        <title>Third-Generation Sequencing Reveals the Adaptive Role of the Epigenome in Three Deep-Sea Polychaetes.</title>
        <authorList>
            <person name="Perez M."/>
            <person name="Aroh O."/>
            <person name="Sun Y."/>
            <person name="Lan Y."/>
            <person name="Juniper S.K."/>
            <person name="Young C.R."/>
            <person name="Angers B."/>
            <person name="Qian P.Y."/>
        </authorList>
    </citation>
    <scope>NUCLEOTIDE SEQUENCE</scope>
    <source>
        <strain evidence="9">P08H-3</strain>
    </source>
</reference>
<dbReference type="GO" id="GO:0001653">
    <property type="term" value="F:peptide receptor activity"/>
    <property type="evidence" value="ECO:0007669"/>
    <property type="project" value="TreeGrafter"/>
</dbReference>
<accession>A0AAD9K8N0</accession>
<dbReference type="CDD" id="cd07302">
    <property type="entry name" value="CHD"/>
    <property type="match status" value="1"/>
</dbReference>
<dbReference type="Pfam" id="PF08376">
    <property type="entry name" value="NIT"/>
    <property type="match status" value="1"/>
</dbReference>
<dbReference type="GO" id="GO:0007168">
    <property type="term" value="P:receptor guanylyl cyclase signaling pathway"/>
    <property type="evidence" value="ECO:0007669"/>
    <property type="project" value="TreeGrafter"/>
</dbReference>
<keyword evidence="5 7" id="KW-0472">Membrane</keyword>
<dbReference type="Gene3D" id="3.30.70.1230">
    <property type="entry name" value="Nucleotide cyclase"/>
    <property type="match status" value="2"/>
</dbReference>
<dbReference type="PANTHER" id="PTHR11920">
    <property type="entry name" value="GUANYLYL CYCLASE"/>
    <property type="match status" value="1"/>
</dbReference>
<evidence type="ECO:0000256" key="6">
    <source>
        <dbReference type="ARBA" id="ARBA00023239"/>
    </source>
</evidence>
<protein>
    <recommendedName>
        <fullName evidence="8">Guanylate cyclase domain-containing protein</fullName>
    </recommendedName>
</protein>
<dbReference type="InterPro" id="IPR029787">
    <property type="entry name" value="Nucleotide_cyclase"/>
</dbReference>
<dbReference type="PROSITE" id="PS50125">
    <property type="entry name" value="GUANYLATE_CYCLASE_2"/>
    <property type="match status" value="1"/>
</dbReference>
<evidence type="ECO:0000313" key="10">
    <source>
        <dbReference type="Proteomes" id="UP001208570"/>
    </source>
</evidence>
<comment type="caution">
    <text evidence="9">The sequence shown here is derived from an EMBL/GenBank/DDBJ whole genome shotgun (WGS) entry which is preliminary data.</text>
</comment>
<dbReference type="InterPro" id="IPR013587">
    <property type="entry name" value="Nitrate/nitrite_sensing"/>
</dbReference>
<evidence type="ECO:0000256" key="3">
    <source>
        <dbReference type="ARBA" id="ARBA00022741"/>
    </source>
</evidence>
<organism evidence="9 10">
    <name type="scientific">Paralvinella palmiformis</name>
    <dbReference type="NCBI Taxonomy" id="53620"/>
    <lineage>
        <taxon>Eukaryota</taxon>
        <taxon>Metazoa</taxon>
        <taxon>Spiralia</taxon>
        <taxon>Lophotrochozoa</taxon>
        <taxon>Annelida</taxon>
        <taxon>Polychaeta</taxon>
        <taxon>Sedentaria</taxon>
        <taxon>Canalipalpata</taxon>
        <taxon>Terebellida</taxon>
        <taxon>Terebelliformia</taxon>
        <taxon>Alvinellidae</taxon>
        <taxon>Paralvinella</taxon>
    </lineage>
</organism>
<dbReference type="GO" id="GO:0000166">
    <property type="term" value="F:nucleotide binding"/>
    <property type="evidence" value="ECO:0007669"/>
    <property type="project" value="UniProtKB-KW"/>
</dbReference>